<keyword evidence="1" id="KW-0472">Membrane</keyword>
<organism evidence="2 3">
    <name type="scientific">Candidatus Cardinium hertigii</name>
    <dbReference type="NCBI Taxonomy" id="247481"/>
    <lineage>
        <taxon>Bacteria</taxon>
        <taxon>Pseudomonadati</taxon>
        <taxon>Bacteroidota</taxon>
        <taxon>Cytophagia</taxon>
        <taxon>Cytophagales</taxon>
        <taxon>Amoebophilaceae</taxon>
        <taxon>Candidatus Cardinium</taxon>
    </lineage>
</organism>
<gene>
    <name evidence="2" type="ORF">EDM02_05355</name>
</gene>
<protein>
    <submittedName>
        <fullName evidence="2">Uncharacterized protein</fullName>
    </submittedName>
</protein>
<reference evidence="2 3" key="1">
    <citation type="submission" date="2018-09" db="EMBL/GenBank/DDBJ databases">
        <title>Comparative Genomics of Wolbachia-Cardinium Dual Endosymbiosis in a Plant-Parasitic Nematode.</title>
        <authorList>
            <person name="Brown A.M.V."/>
            <person name="Wasala S.K."/>
            <person name="Howe D.K."/>
            <person name="Peetz A.B."/>
            <person name="Zasada I.A."/>
            <person name="Denver D.R."/>
        </authorList>
    </citation>
    <scope>NUCLEOTIDE SEQUENCE [LARGE SCALE GENOMIC DNA]</scope>
    <source>
        <strain evidence="2 3">Pp_1</strain>
    </source>
</reference>
<keyword evidence="1" id="KW-1133">Transmembrane helix</keyword>
<dbReference type="AlphaFoldDB" id="A0A3N2QBL8"/>
<evidence type="ECO:0000256" key="1">
    <source>
        <dbReference type="SAM" id="Phobius"/>
    </source>
</evidence>
<dbReference type="Proteomes" id="UP000270927">
    <property type="component" value="Unassembled WGS sequence"/>
</dbReference>
<proteinExistence type="predicted"/>
<sequence length="71" mass="8098">MVVIKERRIFAFVQKIARVVGPLFKKIRYMEKAGCIKKLAALESTLFGCISIICIFSFCIWVLVAKGFIIK</sequence>
<dbReference type="EMBL" id="RARA01000027">
    <property type="protein sequence ID" value="ROT46972.1"/>
    <property type="molecule type" value="Genomic_DNA"/>
</dbReference>
<name>A0A3N2QBL8_9BACT</name>
<comment type="caution">
    <text evidence="2">The sequence shown here is derived from an EMBL/GenBank/DDBJ whole genome shotgun (WGS) entry which is preliminary data.</text>
</comment>
<keyword evidence="3" id="KW-1185">Reference proteome</keyword>
<accession>A0A3N2QBL8</accession>
<feature type="transmembrane region" description="Helical" evidence="1">
    <location>
        <begin position="46"/>
        <end position="69"/>
    </location>
</feature>
<keyword evidence="1" id="KW-0812">Transmembrane</keyword>
<evidence type="ECO:0000313" key="3">
    <source>
        <dbReference type="Proteomes" id="UP000270927"/>
    </source>
</evidence>
<evidence type="ECO:0000313" key="2">
    <source>
        <dbReference type="EMBL" id="ROT46972.1"/>
    </source>
</evidence>